<evidence type="ECO:0000313" key="2">
    <source>
        <dbReference type="Proteomes" id="UP000037904"/>
    </source>
</evidence>
<accession>A0A0M9EMC7</accession>
<proteinExistence type="predicted"/>
<organism evidence="1 2">
    <name type="scientific">Fusarium langsethiae</name>
    <dbReference type="NCBI Taxonomy" id="179993"/>
    <lineage>
        <taxon>Eukaryota</taxon>
        <taxon>Fungi</taxon>
        <taxon>Dikarya</taxon>
        <taxon>Ascomycota</taxon>
        <taxon>Pezizomycotina</taxon>
        <taxon>Sordariomycetes</taxon>
        <taxon>Hypocreomycetidae</taxon>
        <taxon>Hypocreales</taxon>
        <taxon>Nectriaceae</taxon>
        <taxon>Fusarium</taxon>
    </lineage>
</organism>
<sequence>MFDETGCGGDGGHTFCCPGDAKQPICGWWGHNNGACPNYSTCPDDMTEIGSMQIHCNGEGNYQTACCTTDVDAMKLYGTCEWGQYPNCNDQEGCPNPLGNKNMRTPKVASVSGSGGGKCKPLKNTVGLPVSSNQFRKFCCDTREENLRFGDCKPYRDRGPGPDPEPSGFCRSGCPPDRVQVAIDTEIDTCSTVGVGGMAHCCKTDYSEVFEWENPKLDAFKYQLKAWMKKPTCPDEKEILLRRGTLVDNIGANASLSMDLASRAVKEIDNSNDMTVLLARVIAGTLAQPLLEEMADIWSGELREEYPYIVYRYLAALRKQTPEWETDDPEIMSRYLVCNPKKANARSAAIQGLKSDGGKIIFNCSISCDASGNCGNELPKALRNEYEVTVKDADGNEATLEYEIPPHDPPSDLDPTNPNLQHAVTFENDDDCFDASIIQIEYHVELPYFQTEHPLDKSVLKKFLSDLTNGILRNGATSQFGPIPIHFLEEVNRLGIEQGGWPAIPGNPEFDNDNLWSRLFEVLGSRDNVDNFVITDEEINAIKGVLMQLFNPYQLTTIETRLASNPDEVFARVRAVISFFEYMNLSQDESGFNANPKGKLGNIINQIVRQLLHAEALYEEEHGERVLIAQFFREWYTAYCEKVTEKAQEWLRKTLRIIKDFYENRTGDRAREGRTFALHFIPLVNRLRIETDWSIPLLEDDDEDVEMGDTK</sequence>
<keyword evidence="2" id="KW-1185">Reference proteome</keyword>
<comment type="caution">
    <text evidence="1">The sequence shown here is derived from an EMBL/GenBank/DDBJ whole genome shotgun (WGS) entry which is preliminary data.</text>
</comment>
<name>A0A0M9EMC7_FUSLA</name>
<dbReference type="OrthoDB" id="73875at2759"/>
<reference evidence="1 2" key="1">
    <citation type="submission" date="2015-04" db="EMBL/GenBank/DDBJ databases">
        <title>The draft genome sequence of Fusarium langsethiae, a T-2/HT-2 mycotoxin producer.</title>
        <authorList>
            <person name="Lysoe E."/>
            <person name="Divon H.H."/>
            <person name="Terzi V."/>
            <person name="Orru L."/>
            <person name="Lamontanara A."/>
            <person name="Kolseth A.-K."/>
            <person name="Frandsen R.J."/>
            <person name="Nielsen K."/>
            <person name="Thrane U."/>
        </authorList>
    </citation>
    <scope>NUCLEOTIDE SEQUENCE [LARGE SCALE GENOMIC DNA]</scope>
    <source>
        <strain evidence="1 2">Fl201059</strain>
    </source>
</reference>
<gene>
    <name evidence="1" type="ORF">FLAG1_11670</name>
</gene>
<evidence type="ECO:0000313" key="1">
    <source>
        <dbReference type="EMBL" id="KPA35616.1"/>
    </source>
</evidence>
<dbReference type="EMBL" id="JXCE01000991">
    <property type="protein sequence ID" value="KPA35616.1"/>
    <property type="molecule type" value="Genomic_DNA"/>
</dbReference>
<dbReference type="AlphaFoldDB" id="A0A0M9EMC7"/>
<dbReference type="Proteomes" id="UP000037904">
    <property type="component" value="Unassembled WGS sequence"/>
</dbReference>
<protein>
    <submittedName>
        <fullName evidence="1">Uncharacterized protein</fullName>
    </submittedName>
</protein>